<reference evidence="1" key="1">
    <citation type="submission" date="2020-06" db="EMBL/GenBank/DDBJ databases">
        <title>WGS assembly of Ceratodon purpureus strain R40.</title>
        <authorList>
            <person name="Carey S.B."/>
            <person name="Jenkins J."/>
            <person name="Shu S."/>
            <person name="Lovell J.T."/>
            <person name="Sreedasyam A."/>
            <person name="Maumus F."/>
            <person name="Tiley G.P."/>
            <person name="Fernandez-Pozo N."/>
            <person name="Barry K."/>
            <person name="Chen C."/>
            <person name="Wang M."/>
            <person name="Lipzen A."/>
            <person name="Daum C."/>
            <person name="Saski C.A."/>
            <person name="Payton A.C."/>
            <person name="Mcbreen J.C."/>
            <person name="Conrad R.E."/>
            <person name="Kollar L.M."/>
            <person name="Olsson S."/>
            <person name="Huttunen S."/>
            <person name="Landis J.B."/>
            <person name="Wickett N.J."/>
            <person name="Johnson M.G."/>
            <person name="Rensing S.A."/>
            <person name="Grimwood J."/>
            <person name="Schmutz J."/>
            <person name="Mcdaniel S.F."/>
        </authorList>
    </citation>
    <scope>NUCLEOTIDE SEQUENCE</scope>
    <source>
        <strain evidence="1">R40</strain>
    </source>
</reference>
<comment type="caution">
    <text evidence="1">The sequence shown here is derived from an EMBL/GenBank/DDBJ whole genome shotgun (WGS) entry which is preliminary data.</text>
</comment>
<gene>
    <name evidence="1" type="ORF">KC19_VG149800</name>
</gene>
<evidence type="ECO:0000313" key="1">
    <source>
        <dbReference type="EMBL" id="KAG0573110.1"/>
    </source>
</evidence>
<accession>A0A8T0HQ72</accession>
<sequence>MLCWTKEMFAGVAHVLAISEFKELGDLCTCVLGVFPEVVGICGVYVCDVEPFVYVCEVFGNVFLLDEFFGLKVVLEVADGVFEWVVSLFGDGSMEPERGTVAVVVGFGLFKAGV</sequence>
<dbReference type="AlphaFoldDB" id="A0A8T0HQ72"/>
<proteinExistence type="predicted"/>
<evidence type="ECO:0000313" key="2">
    <source>
        <dbReference type="Proteomes" id="UP000822688"/>
    </source>
</evidence>
<dbReference type="EMBL" id="CM026426">
    <property type="protein sequence ID" value="KAG0573110.1"/>
    <property type="molecule type" value="Genomic_DNA"/>
</dbReference>
<organism evidence="1 2">
    <name type="scientific">Ceratodon purpureus</name>
    <name type="common">Fire moss</name>
    <name type="synonym">Dicranum purpureum</name>
    <dbReference type="NCBI Taxonomy" id="3225"/>
    <lineage>
        <taxon>Eukaryota</taxon>
        <taxon>Viridiplantae</taxon>
        <taxon>Streptophyta</taxon>
        <taxon>Embryophyta</taxon>
        <taxon>Bryophyta</taxon>
        <taxon>Bryophytina</taxon>
        <taxon>Bryopsida</taxon>
        <taxon>Dicranidae</taxon>
        <taxon>Pseudoditrichales</taxon>
        <taxon>Ditrichaceae</taxon>
        <taxon>Ceratodon</taxon>
    </lineage>
</organism>
<dbReference type="Proteomes" id="UP000822688">
    <property type="component" value="Chromosome V"/>
</dbReference>
<name>A0A8T0HQ72_CERPU</name>
<protein>
    <submittedName>
        <fullName evidence="1">Uncharacterized protein</fullName>
    </submittedName>
</protein>
<keyword evidence="2" id="KW-1185">Reference proteome</keyword>